<reference evidence="3 4" key="2">
    <citation type="journal article" date="2013" name="PLoS Genet.">
        <title>Comparative genome structure, secondary metabolite, and effector coding capacity across Cochliobolus pathogens.</title>
        <authorList>
            <person name="Condon B.J."/>
            <person name="Leng Y."/>
            <person name="Wu D."/>
            <person name="Bushley K.E."/>
            <person name="Ohm R.A."/>
            <person name="Otillar R."/>
            <person name="Martin J."/>
            <person name="Schackwitz W."/>
            <person name="Grimwood J."/>
            <person name="MohdZainudin N."/>
            <person name="Xue C."/>
            <person name="Wang R."/>
            <person name="Manning V.A."/>
            <person name="Dhillon B."/>
            <person name="Tu Z.J."/>
            <person name="Steffenson B.J."/>
            <person name="Salamov A."/>
            <person name="Sun H."/>
            <person name="Lowry S."/>
            <person name="LaButti K."/>
            <person name="Han J."/>
            <person name="Copeland A."/>
            <person name="Lindquist E."/>
            <person name="Barry K."/>
            <person name="Schmutz J."/>
            <person name="Baker S.E."/>
            <person name="Ciuffetti L.M."/>
            <person name="Grigoriev I.V."/>
            <person name="Zhong S."/>
            <person name="Turgeon B.G."/>
        </authorList>
    </citation>
    <scope>NUCLEOTIDE SEQUENCE [LARGE SCALE GENOMIC DNA]</scope>
    <source>
        <strain evidence="4">28A</strain>
    </source>
</reference>
<dbReference type="EMBL" id="KB908844">
    <property type="protein sequence ID" value="EOA82803.1"/>
    <property type="molecule type" value="Genomic_DNA"/>
</dbReference>
<evidence type="ECO:0000256" key="2">
    <source>
        <dbReference type="SAM" id="SignalP"/>
    </source>
</evidence>
<accession>R0JNK7</accession>
<feature type="chain" id="PRO_5004343562" evidence="2">
    <location>
        <begin position="18"/>
        <end position="201"/>
    </location>
</feature>
<proteinExistence type="predicted"/>
<feature type="signal peptide" evidence="2">
    <location>
        <begin position="1"/>
        <end position="17"/>
    </location>
</feature>
<dbReference type="GeneID" id="19403901"/>
<evidence type="ECO:0000256" key="1">
    <source>
        <dbReference type="SAM" id="MobiDB-lite"/>
    </source>
</evidence>
<evidence type="ECO:0000313" key="3">
    <source>
        <dbReference type="EMBL" id="EOA82803.1"/>
    </source>
</evidence>
<dbReference type="HOGENOM" id="CLU_1361159_0_0_1"/>
<feature type="region of interest" description="Disordered" evidence="1">
    <location>
        <begin position="29"/>
        <end position="54"/>
    </location>
</feature>
<keyword evidence="4" id="KW-1185">Reference proteome</keyword>
<protein>
    <submittedName>
        <fullName evidence="3">Uncharacterized protein</fullName>
    </submittedName>
</protein>
<keyword evidence="2" id="KW-0732">Signal</keyword>
<evidence type="ECO:0000313" key="4">
    <source>
        <dbReference type="Proteomes" id="UP000016935"/>
    </source>
</evidence>
<organism evidence="3 4">
    <name type="scientific">Exserohilum turcicum (strain 28A)</name>
    <name type="common">Northern leaf blight fungus</name>
    <name type="synonym">Setosphaeria turcica</name>
    <dbReference type="NCBI Taxonomy" id="671987"/>
    <lineage>
        <taxon>Eukaryota</taxon>
        <taxon>Fungi</taxon>
        <taxon>Dikarya</taxon>
        <taxon>Ascomycota</taxon>
        <taxon>Pezizomycotina</taxon>
        <taxon>Dothideomycetes</taxon>
        <taxon>Pleosporomycetidae</taxon>
        <taxon>Pleosporales</taxon>
        <taxon>Pleosporineae</taxon>
        <taxon>Pleosporaceae</taxon>
        <taxon>Exserohilum</taxon>
    </lineage>
</organism>
<reference evidence="3 4" key="1">
    <citation type="journal article" date="2012" name="PLoS Pathog.">
        <title>Diverse lifestyles and strategies of plant pathogenesis encoded in the genomes of eighteen Dothideomycetes fungi.</title>
        <authorList>
            <person name="Ohm R.A."/>
            <person name="Feau N."/>
            <person name="Henrissat B."/>
            <person name="Schoch C.L."/>
            <person name="Horwitz B.A."/>
            <person name="Barry K.W."/>
            <person name="Condon B.J."/>
            <person name="Copeland A.C."/>
            <person name="Dhillon B."/>
            <person name="Glaser F."/>
            <person name="Hesse C.N."/>
            <person name="Kosti I."/>
            <person name="LaButti K."/>
            <person name="Lindquist E.A."/>
            <person name="Lucas S."/>
            <person name="Salamov A.A."/>
            <person name="Bradshaw R.E."/>
            <person name="Ciuffetti L."/>
            <person name="Hamelin R.C."/>
            <person name="Kema G.H.J."/>
            <person name="Lawrence C."/>
            <person name="Scott J.A."/>
            <person name="Spatafora J.W."/>
            <person name="Turgeon B.G."/>
            <person name="de Wit P.J.G.M."/>
            <person name="Zhong S."/>
            <person name="Goodwin S.B."/>
            <person name="Grigoriev I.V."/>
        </authorList>
    </citation>
    <scope>NUCLEOTIDE SEQUENCE [LARGE SCALE GENOMIC DNA]</scope>
    <source>
        <strain evidence="4">28A</strain>
    </source>
</reference>
<dbReference type="Proteomes" id="UP000016935">
    <property type="component" value="Unassembled WGS sequence"/>
</dbReference>
<feature type="region of interest" description="Disordered" evidence="1">
    <location>
        <begin position="128"/>
        <end position="188"/>
    </location>
</feature>
<name>R0JNK7_EXST2</name>
<dbReference type="AlphaFoldDB" id="R0JNK7"/>
<sequence length="201" mass="20763">MKLTSVLGLSVCALAYAVPIEKRAADIELPAKRDDSTPVPPGGETVTFTPSNDGPLVDIAGLGPERENPDMIAEFSGTDLPAKRDDSTPVPPGGEIVTFTPSDDGPLVDIAGLGPERENPDMIAEFSGTDLPAKRDDSTPVPPGGKTVTFTPSGNSPVVELTGLGPQKEQPGIFAGVPGTDLPVQTKPDGVDVLAYDEPSH</sequence>
<gene>
    <name evidence="3" type="ORF">SETTUDRAFT_34331</name>
</gene>
<dbReference type="RefSeq" id="XP_008029470.1">
    <property type="nucleotide sequence ID" value="XM_008031279.1"/>
</dbReference>